<feature type="region of interest" description="Disordered" evidence="6">
    <location>
        <begin position="309"/>
        <end position="330"/>
    </location>
</feature>
<dbReference type="GO" id="GO:0004674">
    <property type="term" value="F:protein serine/threonine kinase activity"/>
    <property type="evidence" value="ECO:0007669"/>
    <property type="project" value="UniProtKB-KW"/>
</dbReference>
<dbReference type="AlphaFoldDB" id="A0A077ZD84"/>
<evidence type="ECO:0000259" key="7">
    <source>
        <dbReference type="PROSITE" id="PS50011"/>
    </source>
</evidence>
<dbReference type="EMBL" id="HG806320">
    <property type="protein sequence ID" value="CDW58356.1"/>
    <property type="molecule type" value="Genomic_DNA"/>
</dbReference>
<evidence type="ECO:0000256" key="1">
    <source>
        <dbReference type="ARBA" id="ARBA00022527"/>
    </source>
</evidence>
<keyword evidence="2" id="KW-0808">Transferase</keyword>
<gene>
    <name evidence="8" type="ORF">TTRE_0000666601</name>
</gene>
<evidence type="ECO:0000256" key="3">
    <source>
        <dbReference type="ARBA" id="ARBA00022741"/>
    </source>
</evidence>
<keyword evidence="5" id="KW-0067">ATP-binding</keyword>
<reference evidence="8" key="1">
    <citation type="submission" date="2014-01" db="EMBL/GenBank/DDBJ databases">
        <authorList>
            <person name="Aslett M."/>
        </authorList>
    </citation>
    <scope>NUCLEOTIDE SEQUENCE</scope>
</reference>
<dbReference type="Proteomes" id="UP000030665">
    <property type="component" value="Unassembled WGS sequence"/>
</dbReference>
<keyword evidence="9" id="KW-1185">Reference proteome</keyword>
<feature type="domain" description="Protein kinase" evidence="7">
    <location>
        <begin position="18"/>
        <end position="274"/>
    </location>
</feature>
<dbReference type="PANTHER" id="PTHR11909">
    <property type="entry name" value="CASEIN KINASE-RELATED"/>
    <property type="match status" value="1"/>
</dbReference>
<dbReference type="STRING" id="36087.A0A077ZD84"/>
<evidence type="ECO:0000256" key="4">
    <source>
        <dbReference type="ARBA" id="ARBA00022777"/>
    </source>
</evidence>
<dbReference type="SUPFAM" id="SSF56112">
    <property type="entry name" value="Protein kinase-like (PK-like)"/>
    <property type="match status" value="1"/>
</dbReference>
<keyword evidence="4 8" id="KW-0418">Kinase</keyword>
<dbReference type="GO" id="GO:0005524">
    <property type="term" value="F:ATP binding"/>
    <property type="evidence" value="ECO:0007669"/>
    <property type="project" value="UniProtKB-KW"/>
</dbReference>
<dbReference type="OrthoDB" id="5979581at2759"/>
<sequence>MPEELPNLLPMSVMRDRWEVVQKLGEGGFGSVYTVKDRLNQFPEGAMKTELSSARSAVLKFEAFVLQRLQGKTHFLKYYDMNTQENVRYLVMQLAGRNLTDLRRAVPLQKFKTNTTIRLVIQCVEATRDIHSIGFLHRDIKPSNFAMGRDPRDCRTLYMLDFGLARCYTTKTGELRQPRIKCGFRGTIRYASPNAHAGKELGRHDDLYSTLYMAVELRNGRLPWYNLNNKEEVGKMKMTIPQSQLLKDMPSEFLEWHNVLCKLRYFDTPDYDWIIEKMRQLMRAKGYQEDSPYDWEEGGDSYMHTMATSPLNNPYESQIKEQKEVIRTSQ</sequence>
<evidence type="ECO:0000256" key="6">
    <source>
        <dbReference type="SAM" id="MobiDB-lite"/>
    </source>
</evidence>
<dbReference type="InterPro" id="IPR047916">
    <property type="entry name" value="TTBK_Asator-like_STKc"/>
</dbReference>
<dbReference type="Pfam" id="PF00069">
    <property type="entry name" value="Pkinase"/>
    <property type="match status" value="1"/>
</dbReference>
<dbReference type="InterPro" id="IPR000719">
    <property type="entry name" value="Prot_kinase_dom"/>
</dbReference>
<evidence type="ECO:0000313" key="9">
    <source>
        <dbReference type="Proteomes" id="UP000030665"/>
    </source>
</evidence>
<name>A0A077ZD84_TRITR</name>
<dbReference type="SMART" id="SM00220">
    <property type="entry name" value="S_TKc"/>
    <property type="match status" value="1"/>
</dbReference>
<protein>
    <submittedName>
        <fullName evidence="8">Pkinase domain containing protein</fullName>
    </submittedName>
</protein>
<feature type="compositionally biased region" description="Basic and acidic residues" evidence="6">
    <location>
        <begin position="318"/>
        <end position="330"/>
    </location>
</feature>
<keyword evidence="1" id="KW-0723">Serine/threonine-protein kinase</keyword>
<evidence type="ECO:0000313" key="8">
    <source>
        <dbReference type="EMBL" id="CDW58356.1"/>
    </source>
</evidence>
<dbReference type="CDD" id="cd14017">
    <property type="entry name" value="STKc_TTBK"/>
    <property type="match status" value="1"/>
</dbReference>
<reference evidence="8" key="2">
    <citation type="submission" date="2014-03" db="EMBL/GenBank/DDBJ databases">
        <title>The whipworm genome and dual-species transcriptomics of an intimate host-pathogen interaction.</title>
        <authorList>
            <person name="Foth B.J."/>
            <person name="Tsai I.J."/>
            <person name="Reid A.J."/>
            <person name="Bancroft A.J."/>
            <person name="Nichol S."/>
            <person name="Tracey A."/>
            <person name="Holroyd N."/>
            <person name="Cotton J.A."/>
            <person name="Stanley E.J."/>
            <person name="Zarowiecki M."/>
            <person name="Liu J.Z."/>
            <person name="Huckvale T."/>
            <person name="Cooper P.J."/>
            <person name="Grencis R.K."/>
            <person name="Berriman M."/>
        </authorList>
    </citation>
    <scope>NUCLEOTIDE SEQUENCE [LARGE SCALE GENOMIC DNA]</scope>
</reference>
<organism evidence="8 9">
    <name type="scientific">Trichuris trichiura</name>
    <name type="common">Whipworm</name>
    <name type="synonym">Trichocephalus trichiurus</name>
    <dbReference type="NCBI Taxonomy" id="36087"/>
    <lineage>
        <taxon>Eukaryota</taxon>
        <taxon>Metazoa</taxon>
        <taxon>Ecdysozoa</taxon>
        <taxon>Nematoda</taxon>
        <taxon>Enoplea</taxon>
        <taxon>Dorylaimia</taxon>
        <taxon>Trichinellida</taxon>
        <taxon>Trichuridae</taxon>
        <taxon>Trichuris</taxon>
    </lineage>
</organism>
<dbReference type="Gene3D" id="1.10.510.10">
    <property type="entry name" value="Transferase(Phosphotransferase) domain 1"/>
    <property type="match status" value="1"/>
</dbReference>
<dbReference type="InterPro" id="IPR011009">
    <property type="entry name" value="Kinase-like_dom_sf"/>
</dbReference>
<dbReference type="InterPro" id="IPR050235">
    <property type="entry name" value="CK1_Ser-Thr_kinase"/>
</dbReference>
<evidence type="ECO:0000256" key="2">
    <source>
        <dbReference type="ARBA" id="ARBA00022679"/>
    </source>
</evidence>
<evidence type="ECO:0000256" key="5">
    <source>
        <dbReference type="ARBA" id="ARBA00022840"/>
    </source>
</evidence>
<accession>A0A077ZD84</accession>
<dbReference type="PROSITE" id="PS50011">
    <property type="entry name" value="PROTEIN_KINASE_DOM"/>
    <property type="match status" value="1"/>
</dbReference>
<proteinExistence type="predicted"/>
<keyword evidence="3" id="KW-0547">Nucleotide-binding</keyword>